<name>A0A917W7U4_9ACTN</name>
<accession>A0A917W7U4</accession>
<evidence type="ECO:0000256" key="6">
    <source>
        <dbReference type="ARBA" id="ARBA00042619"/>
    </source>
</evidence>
<dbReference type="RefSeq" id="WP_188896937.1">
    <property type="nucleotide sequence ID" value="NZ_BMMZ01000011.1"/>
</dbReference>
<organism evidence="9 10">
    <name type="scientific">Microlunatus endophyticus</name>
    <dbReference type="NCBI Taxonomy" id="1716077"/>
    <lineage>
        <taxon>Bacteria</taxon>
        <taxon>Bacillati</taxon>
        <taxon>Actinomycetota</taxon>
        <taxon>Actinomycetes</taxon>
        <taxon>Propionibacteriales</taxon>
        <taxon>Propionibacteriaceae</taxon>
        <taxon>Microlunatus</taxon>
    </lineage>
</organism>
<evidence type="ECO:0000256" key="3">
    <source>
        <dbReference type="ARBA" id="ARBA00038194"/>
    </source>
</evidence>
<comment type="caution">
    <text evidence="9">The sequence shown here is derived from an EMBL/GenBank/DDBJ whole genome shotgun (WGS) entry which is preliminary data.</text>
</comment>
<keyword evidence="1" id="KW-0560">Oxidoreductase</keyword>
<dbReference type="GO" id="GO:0016491">
    <property type="term" value="F:oxidoreductase activity"/>
    <property type="evidence" value="ECO:0007669"/>
    <property type="project" value="UniProtKB-KW"/>
</dbReference>
<protein>
    <recommendedName>
        <fullName evidence="4">4,4'-diaponeurosporene oxygenase</fullName>
    </recommendedName>
    <alternativeName>
        <fullName evidence="5">4,4'-diaponeurosporene oxidase</fullName>
    </alternativeName>
    <alternativeName>
        <fullName evidence="6">Carotenoid oxidase</fullName>
    </alternativeName>
</protein>
<reference evidence="9" key="2">
    <citation type="submission" date="2020-09" db="EMBL/GenBank/DDBJ databases">
        <authorList>
            <person name="Sun Q."/>
            <person name="Zhou Y."/>
        </authorList>
    </citation>
    <scope>NUCLEOTIDE SEQUENCE</scope>
    <source>
        <strain evidence="9">CGMCC 4.7306</strain>
    </source>
</reference>
<evidence type="ECO:0000256" key="4">
    <source>
        <dbReference type="ARBA" id="ARBA00039159"/>
    </source>
</evidence>
<evidence type="ECO:0000313" key="9">
    <source>
        <dbReference type="EMBL" id="GGL75929.1"/>
    </source>
</evidence>
<gene>
    <name evidence="9" type="ORF">GCM10011575_37680</name>
</gene>
<sequence length="425" mass="45670">MPESAAVVVIGAGLAGIAAAARLAKAGHHVTLVEEADRIGGAWKQSDLDGVGVDTAAPIFSFPAPWRDLFRKSGRDLATEFARSGDDLVPAFPARHVFEDGTELILPDSRGDQDAIIAERFGRPVADRWRDLVDGLGEVWQILRPLGVETELTSRKQLNRAVRKALRSRETLVDLARDLDHPQLSTVITDLAYPTGSRPETTPAFVAVQLYLDRTFGRWTAGSGAAMINSLRQRLELRRVRISTSTRVTGIDTDPLIVTTDHGPLPAAAVIATCDAPQLYRDLLPSDAARAERRRAGRLVPALVPAIGLSWASEPSTPEDGPTETVRHRRGSAPVIDYTRPTAGRTLQIAYDFAAGRADPAAGPAWNGFGSWLDRPPTTSVVPGLFIAGSFSRSGTGPSQQILSGALAAYAAQRLIAPDRPLEPR</sequence>
<dbReference type="SUPFAM" id="SSF51905">
    <property type="entry name" value="FAD/NAD(P)-binding domain"/>
    <property type="match status" value="1"/>
</dbReference>
<evidence type="ECO:0000256" key="7">
    <source>
        <dbReference type="ARBA" id="ARBA00048532"/>
    </source>
</evidence>
<dbReference type="InterPro" id="IPR002937">
    <property type="entry name" value="Amino_oxidase"/>
</dbReference>
<reference evidence="9" key="1">
    <citation type="journal article" date="2014" name="Int. J. Syst. Evol. Microbiol.">
        <title>Complete genome sequence of Corynebacterium casei LMG S-19264T (=DSM 44701T), isolated from a smear-ripened cheese.</title>
        <authorList>
            <consortium name="US DOE Joint Genome Institute (JGI-PGF)"/>
            <person name="Walter F."/>
            <person name="Albersmeier A."/>
            <person name="Kalinowski J."/>
            <person name="Ruckert C."/>
        </authorList>
    </citation>
    <scope>NUCLEOTIDE SEQUENCE</scope>
    <source>
        <strain evidence="9">CGMCC 4.7306</strain>
    </source>
</reference>
<comment type="pathway">
    <text evidence="2">Carotenoid biosynthesis; staphyloxanthin biosynthesis; staphyloxanthin from farnesyl diphosphate: step 3/5.</text>
</comment>
<dbReference type="EMBL" id="BMMZ01000011">
    <property type="protein sequence ID" value="GGL75929.1"/>
    <property type="molecule type" value="Genomic_DNA"/>
</dbReference>
<dbReference type="Proteomes" id="UP000613840">
    <property type="component" value="Unassembled WGS sequence"/>
</dbReference>
<comment type="catalytic activity">
    <reaction evidence="7">
        <text>all-trans-4,4'-diaponeurosporene + 2 AH2 + 2 O2 = 4,4'-diaponeurosporenal + 2 A + 3 H2O</text>
        <dbReference type="Rhea" id="RHEA:56104"/>
        <dbReference type="ChEBI" id="CHEBI:13193"/>
        <dbReference type="ChEBI" id="CHEBI:15377"/>
        <dbReference type="ChEBI" id="CHEBI:15379"/>
        <dbReference type="ChEBI" id="CHEBI:17499"/>
        <dbReference type="ChEBI" id="CHEBI:62743"/>
        <dbReference type="ChEBI" id="CHEBI:79065"/>
    </reaction>
</comment>
<feature type="domain" description="Amine oxidase" evidence="8">
    <location>
        <begin position="14"/>
        <end position="291"/>
    </location>
</feature>
<dbReference type="AlphaFoldDB" id="A0A917W7U4"/>
<evidence type="ECO:0000259" key="8">
    <source>
        <dbReference type="Pfam" id="PF01593"/>
    </source>
</evidence>
<evidence type="ECO:0000256" key="5">
    <source>
        <dbReference type="ARBA" id="ARBA00041900"/>
    </source>
</evidence>
<comment type="similarity">
    <text evidence="3">Belongs to the carotenoid/retinoid oxidoreductase family. CrtP subfamily.</text>
</comment>
<keyword evidence="10" id="KW-1185">Reference proteome</keyword>
<dbReference type="PANTHER" id="PTHR43734:SF7">
    <property type="entry name" value="4,4'-DIAPONEUROSPORENE OXYGENASE"/>
    <property type="match status" value="1"/>
</dbReference>
<dbReference type="PRINTS" id="PR00419">
    <property type="entry name" value="ADXRDTASE"/>
</dbReference>
<dbReference type="PANTHER" id="PTHR43734">
    <property type="entry name" value="PHYTOENE DESATURASE"/>
    <property type="match status" value="1"/>
</dbReference>
<evidence type="ECO:0000256" key="2">
    <source>
        <dbReference type="ARBA" id="ARBA00037901"/>
    </source>
</evidence>
<evidence type="ECO:0000256" key="1">
    <source>
        <dbReference type="ARBA" id="ARBA00023002"/>
    </source>
</evidence>
<proteinExistence type="inferred from homology"/>
<dbReference type="Pfam" id="PF01593">
    <property type="entry name" value="Amino_oxidase"/>
    <property type="match status" value="1"/>
</dbReference>
<evidence type="ECO:0000313" key="10">
    <source>
        <dbReference type="Proteomes" id="UP000613840"/>
    </source>
</evidence>
<dbReference type="InterPro" id="IPR036188">
    <property type="entry name" value="FAD/NAD-bd_sf"/>
</dbReference>
<dbReference type="Gene3D" id="3.50.50.60">
    <property type="entry name" value="FAD/NAD(P)-binding domain"/>
    <property type="match status" value="1"/>
</dbReference>